<protein>
    <submittedName>
        <fullName evidence="6">Uncharacterized protein</fullName>
    </submittedName>
</protein>
<dbReference type="EMBL" id="BPVZ01000007">
    <property type="protein sequence ID" value="GKU93719.1"/>
    <property type="molecule type" value="Genomic_DNA"/>
</dbReference>
<evidence type="ECO:0000256" key="1">
    <source>
        <dbReference type="ARBA" id="ARBA00006787"/>
    </source>
</evidence>
<evidence type="ECO:0000256" key="3">
    <source>
        <dbReference type="ARBA" id="ARBA00022964"/>
    </source>
</evidence>
<evidence type="ECO:0000256" key="5">
    <source>
        <dbReference type="PIRSR" id="PIRSR604294-1"/>
    </source>
</evidence>
<dbReference type="AlphaFoldDB" id="A0AAV5I7N9"/>
<keyword evidence="3" id="KW-0560">Oxidoreductase</keyword>
<dbReference type="GO" id="GO:0016121">
    <property type="term" value="P:carotene catabolic process"/>
    <property type="evidence" value="ECO:0007669"/>
    <property type="project" value="TreeGrafter"/>
</dbReference>
<evidence type="ECO:0000313" key="7">
    <source>
        <dbReference type="Proteomes" id="UP001054252"/>
    </source>
</evidence>
<dbReference type="GO" id="GO:0009570">
    <property type="term" value="C:chloroplast stroma"/>
    <property type="evidence" value="ECO:0007669"/>
    <property type="project" value="TreeGrafter"/>
</dbReference>
<feature type="binding site" evidence="5">
    <location>
        <position position="264"/>
    </location>
    <ligand>
        <name>Fe cation</name>
        <dbReference type="ChEBI" id="CHEBI:24875"/>
        <note>catalytic</note>
    </ligand>
</feature>
<dbReference type="Proteomes" id="UP001054252">
    <property type="component" value="Unassembled WGS sequence"/>
</dbReference>
<feature type="binding site" evidence="5">
    <location>
        <position position="330"/>
    </location>
    <ligand>
        <name>Fe cation</name>
        <dbReference type="ChEBI" id="CHEBI:24875"/>
        <note>catalytic</note>
    </ligand>
</feature>
<keyword evidence="4 5" id="KW-0408">Iron</keyword>
<gene>
    <name evidence="6" type="ORF">SLEP1_g7287</name>
</gene>
<feature type="binding site" evidence="5">
    <location>
        <position position="504"/>
    </location>
    <ligand>
        <name>Fe cation</name>
        <dbReference type="ChEBI" id="CHEBI:24875"/>
        <note>catalytic</note>
    </ligand>
</feature>
<proteinExistence type="inferred from homology"/>
<comment type="cofactor">
    <cofactor evidence="5">
        <name>Fe(2+)</name>
        <dbReference type="ChEBI" id="CHEBI:29033"/>
    </cofactor>
    <text evidence="5">Binds 1 Fe(2+) ion per subunit.</text>
</comment>
<dbReference type="GO" id="GO:0046872">
    <property type="term" value="F:metal ion binding"/>
    <property type="evidence" value="ECO:0007669"/>
    <property type="project" value="UniProtKB-KW"/>
</dbReference>
<keyword evidence="2 5" id="KW-0479">Metal-binding</keyword>
<dbReference type="PANTHER" id="PTHR10543">
    <property type="entry name" value="BETA-CAROTENE DIOXYGENASE"/>
    <property type="match status" value="1"/>
</dbReference>
<name>A0AAV5I7N9_9ROSI</name>
<reference evidence="6 7" key="1">
    <citation type="journal article" date="2021" name="Commun. Biol.">
        <title>The genome of Shorea leprosula (Dipterocarpaceae) highlights the ecological relevance of drought in aseasonal tropical rainforests.</title>
        <authorList>
            <person name="Ng K.K.S."/>
            <person name="Kobayashi M.J."/>
            <person name="Fawcett J.A."/>
            <person name="Hatakeyama M."/>
            <person name="Paape T."/>
            <person name="Ng C.H."/>
            <person name="Ang C.C."/>
            <person name="Tnah L.H."/>
            <person name="Lee C.T."/>
            <person name="Nishiyama T."/>
            <person name="Sese J."/>
            <person name="O'Brien M.J."/>
            <person name="Copetti D."/>
            <person name="Mohd Noor M.I."/>
            <person name="Ong R.C."/>
            <person name="Putra M."/>
            <person name="Sireger I.Z."/>
            <person name="Indrioko S."/>
            <person name="Kosugi Y."/>
            <person name="Izuno A."/>
            <person name="Isagi Y."/>
            <person name="Lee S.L."/>
            <person name="Shimizu K.K."/>
        </authorList>
    </citation>
    <scope>NUCLEOTIDE SEQUENCE [LARGE SCALE GENOMIC DNA]</scope>
    <source>
        <strain evidence="6">214</strain>
    </source>
</reference>
<keyword evidence="7" id="KW-1185">Reference proteome</keyword>
<organism evidence="6 7">
    <name type="scientific">Rubroshorea leprosula</name>
    <dbReference type="NCBI Taxonomy" id="152421"/>
    <lineage>
        <taxon>Eukaryota</taxon>
        <taxon>Viridiplantae</taxon>
        <taxon>Streptophyta</taxon>
        <taxon>Embryophyta</taxon>
        <taxon>Tracheophyta</taxon>
        <taxon>Spermatophyta</taxon>
        <taxon>Magnoliopsida</taxon>
        <taxon>eudicotyledons</taxon>
        <taxon>Gunneridae</taxon>
        <taxon>Pentapetalae</taxon>
        <taxon>rosids</taxon>
        <taxon>malvids</taxon>
        <taxon>Malvales</taxon>
        <taxon>Dipterocarpaceae</taxon>
        <taxon>Rubroshorea</taxon>
    </lineage>
</organism>
<keyword evidence="3" id="KW-0223">Dioxygenase</keyword>
<evidence type="ECO:0000256" key="4">
    <source>
        <dbReference type="ARBA" id="ARBA00023004"/>
    </source>
</evidence>
<comment type="caution">
    <text evidence="6">The sequence shown here is derived from an EMBL/GenBank/DDBJ whole genome shotgun (WGS) entry which is preliminary data.</text>
</comment>
<sequence>MKISIPTIPPSFFSAIASVPHLTDIIDPPVHPSVDPQHAFTGNFAPVDELSPTECPVIEGKIPLSLNGVYIRNGPNPRHRPLRALHFCEADGMLHSLQFSNGCATYCSRYVNTYKYKLEEEAASPVIPNVLSGFYGLLDGFRFFAFLLKIIAGQINLMNGFGVANTSLAFIGNKLLALYEADLPYEIKLTKEGDIETLGRWNIDKMLFASFTAHPKFDMETKETFAFRYSPVFAPYLSFFRFDENGVKQKEVPILSMKKPCFIHDFAITRRYAIFQETQLVLSPFKVVMGGGQLVDYDPKHIPRIGIIPKYATSDSEMKWFHVPGLNVLHAVNAWENDEDDEEIVLVASNVITIENMYDQWLKFSVEKISINMKTGKVVRSILSPRNLEFGTINTSYIGKKNRYAYFGVVDEVAKFSGIVKLDIETGQEVGRRFYGKSCFGGEPFFVAKEAEHVESDEDDGYVMSFVHDEKTGESKFLVMDAKSPELSVMAVIKLPRRVPYGFHGLFLTKEKYIYL</sequence>
<dbReference type="InterPro" id="IPR004294">
    <property type="entry name" value="Carotenoid_Oase"/>
</dbReference>
<accession>A0AAV5I7N9</accession>
<evidence type="ECO:0000256" key="2">
    <source>
        <dbReference type="ARBA" id="ARBA00022723"/>
    </source>
</evidence>
<dbReference type="PANTHER" id="PTHR10543:SF58">
    <property type="entry name" value="CAROTENOID CLEAVAGE DIOXYGENASE 4, CHLOROPLASTIC-RELATED"/>
    <property type="match status" value="1"/>
</dbReference>
<dbReference type="Pfam" id="PF03055">
    <property type="entry name" value="RPE65"/>
    <property type="match status" value="1"/>
</dbReference>
<dbReference type="GO" id="GO:0010436">
    <property type="term" value="F:carotenoid dioxygenase activity"/>
    <property type="evidence" value="ECO:0007669"/>
    <property type="project" value="TreeGrafter"/>
</dbReference>
<feature type="binding site" evidence="5">
    <location>
        <position position="214"/>
    </location>
    <ligand>
        <name>Fe cation</name>
        <dbReference type="ChEBI" id="CHEBI:24875"/>
        <note>catalytic</note>
    </ligand>
</feature>
<comment type="similarity">
    <text evidence="1">Belongs to the carotenoid oxygenase family.</text>
</comment>
<evidence type="ECO:0000313" key="6">
    <source>
        <dbReference type="EMBL" id="GKU93719.1"/>
    </source>
</evidence>